<sequence length="438" mass="47137">MSQIPEATPSPLASPPLQAALRGNQPGPARPIILTSHPGMAGQGAPTVQWGAADPQRRGPVIATPGEGSRNAIGTHAGSYALYRALAVAAGQLSAGHRPDLTNTRPAEPIGPFAQWADPGRIVSLDPWGHMTTEAFGAEITAGRDIRPSIAVTKAHINMPELTAAMRAGRLEPDGQVLGPNGDARVTKVAIEPVWWLPGVAERFGITENDLRRGLFEQTGGMFPELVTRPDLKTFLPPIGGMTVYLFGDPAKLGRPETRIACRIHDECNGSDVFGSDICTCRPYLAHGIEVCIEEAQRGGVGVIVYNRKEGRALGEVTKFLVYNARKRQEGGDRADRYFACTAGVAGVHDMRFQELMPDVLHWLGITRIDRLVSMSNMKYEPIVASGIEVVERVPIPEELIPPDAQVEMDAKKAAGYFTDKVPDAAELAITKGRGLQE</sequence>
<dbReference type="Proteomes" id="UP000054844">
    <property type="component" value="Unassembled WGS sequence"/>
</dbReference>
<dbReference type="Pfam" id="PF00925">
    <property type="entry name" value="GTP_cyclohydro2"/>
    <property type="match status" value="1"/>
</dbReference>
<dbReference type="UniPathway" id="UPA00275"/>
<dbReference type="SUPFAM" id="SSF142695">
    <property type="entry name" value="RibA-like"/>
    <property type="match status" value="1"/>
</dbReference>
<reference evidence="7 9" key="1">
    <citation type="submission" date="2016-12" db="EMBL/GenBank/DDBJ databases">
        <title>Draft genome sequence of Roseomonas mucosa strain AU37, isolated from a peripheral intravenous catheter.</title>
        <authorList>
            <person name="Choudhury M.A."/>
            <person name="Sidjabat H.E."/>
            <person name="Wailan A.M."/>
            <person name="Zhang L."/>
            <person name="Marsh N.M."/>
            <person name="Rickard C.M."/>
            <person name="Davies M."/>
            <person name="Mcmillan D.J."/>
        </authorList>
    </citation>
    <scope>NUCLEOTIDE SEQUENCE [LARGE SCALE GENOMIC DNA]</scope>
    <source>
        <strain evidence="7 9">SAVE376</strain>
    </source>
</reference>
<dbReference type="Gene3D" id="3.40.50.10990">
    <property type="entry name" value="GTP cyclohydrolase II"/>
    <property type="match status" value="1"/>
</dbReference>
<dbReference type="PANTHER" id="PTHR47259:SF2">
    <property type="entry name" value="URACIL-REGULATED PROTEIN 1"/>
    <property type="match status" value="1"/>
</dbReference>
<dbReference type="GO" id="GO:0005525">
    <property type="term" value="F:GTP binding"/>
    <property type="evidence" value="ECO:0007669"/>
    <property type="project" value="UniProtKB-KW"/>
</dbReference>
<feature type="domain" description="GTP cyclohydrolase N-terminal" evidence="6">
    <location>
        <begin position="32"/>
        <end position="218"/>
    </location>
</feature>
<organism evidence="7 9">
    <name type="scientific">Roseomonas mucosa</name>
    <dbReference type="NCBI Taxonomy" id="207340"/>
    <lineage>
        <taxon>Bacteria</taxon>
        <taxon>Pseudomonadati</taxon>
        <taxon>Pseudomonadota</taxon>
        <taxon>Alphaproteobacteria</taxon>
        <taxon>Acetobacterales</taxon>
        <taxon>Roseomonadaceae</taxon>
        <taxon>Roseomonas</taxon>
    </lineage>
</organism>
<evidence type="ECO:0000259" key="6">
    <source>
        <dbReference type="Pfam" id="PF12471"/>
    </source>
</evidence>
<evidence type="ECO:0000256" key="3">
    <source>
        <dbReference type="ARBA" id="ARBA00023134"/>
    </source>
</evidence>
<dbReference type="InterPro" id="IPR000926">
    <property type="entry name" value="RibA"/>
</dbReference>
<keyword evidence="9" id="KW-1185">Reference proteome</keyword>
<feature type="region of interest" description="Disordered" evidence="4">
    <location>
        <begin position="1"/>
        <end position="32"/>
    </location>
</feature>
<evidence type="ECO:0000256" key="1">
    <source>
        <dbReference type="ARBA" id="ARBA00022741"/>
    </source>
</evidence>
<evidence type="ECO:0000313" key="7">
    <source>
        <dbReference type="EMBL" id="ONH82180.1"/>
    </source>
</evidence>
<dbReference type="PANTHER" id="PTHR47259">
    <property type="match status" value="1"/>
</dbReference>
<evidence type="ECO:0000256" key="4">
    <source>
        <dbReference type="SAM" id="MobiDB-lite"/>
    </source>
</evidence>
<dbReference type="AlphaFoldDB" id="A0A1S8D3L2"/>
<name>A0A1S8D3L2_9PROT</name>
<dbReference type="OrthoDB" id="5482269at2"/>
<feature type="domain" description="GTP cyclohydrolase II" evidence="5">
    <location>
        <begin position="254"/>
        <end position="395"/>
    </location>
</feature>
<evidence type="ECO:0000313" key="10">
    <source>
        <dbReference type="Proteomes" id="UP000254919"/>
    </source>
</evidence>
<dbReference type="InterPro" id="IPR036144">
    <property type="entry name" value="RibA-like_sf"/>
</dbReference>
<dbReference type="RefSeq" id="WP_019461153.1">
    <property type="nucleotide sequence ID" value="NZ_AP031462.1"/>
</dbReference>
<dbReference type="EMBL" id="LLWF02000067">
    <property type="protein sequence ID" value="ONH82180.1"/>
    <property type="molecule type" value="Genomic_DNA"/>
</dbReference>
<dbReference type="InterPro" id="IPR022163">
    <property type="entry name" value="GTP_CH_N"/>
</dbReference>
<dbReference type="InterPro" id="IPR032677">
    <property type="entry name" value="GTP_cyclohydro_II"/>
</dbReference>
<evidence type="ECO:0000313" key="8">
    <source>
        <dbReference type="EMBL" id="SUE41351.1"/>
    </source>
</evidence>
<feature type="compositionally biased region" description="Low complexity" evidence="4">
    <location>
        <begin position="7"/>
        <end position="21"/>
    </location>
</feature>
<evidence type="ECO:0000259" key="5">
    <source>
        <dbReference type="Pfam" id="PF00925"/>
    </source>
</evidence>
<dbReference type="GO" id="GO:0003935">
    <property type="term" value="F:GTP cyclohydrolase II activity"/>
    <property type="evidence" value="ECO:0007669"/>
    <property type="project" value="UniProtKB-EC"/>
</dbReference>
<keyword evidence="1" id="KW-0547">Nucleotide-binding</keyword>
<accession>A0A1S8D3L2</accession>
<dbReference type="EMBL" id="UGVN01000001">
    <property type="protein sequence ID" value="SUE41351.1"/>
    <property type="molecule type" value="Genomic_DNA"/>
</dbReference>
<dbReference type="STRING" id="207340.APZ41_015965"/>
<proteinExistence type="predicted"/>
<reference evidence="8 10" key="2">
    <citation type="submission" date="2018-06" db="EMBL/GenBank/DDBJ databases">
        <authorList>
            <consortium name="Pathogen Informatics"/>
            <person name="Doyle S."/>
        </authorList>
    </citation>
    <scope>NUCLEOTIDE SEQUENCE [LARGE SCALE GENOMIC DNA]</scope>
    <source>
        <strain evidence="8 10">NCTC13291</strain>
    </source>
</reference>
<evidence type="ECO:0000313" key="9">
    <source>
        <dbReference type="Proteomes" id="UP000054844"/>
    </source>
</evidence>
<dbReference type="Proteomes" id="UP000254919">
    <property type="component" value="Unassembled WGS sequence"/>
</dbReference>
<dbReference type="GO" id="GO:0009231">
    <property type="term" value="P:riboflavin biosynthetic process"/>
    <property type="evidence" value="ECO:0007669"/>
    <property type="project" value="UniProtKB-UniPathway"/>
</dbReference>
<dbReference type="Pfam" id="PF12471">
    <property type="entry name" value="GTP_CH_N"/>
    <property type="match status" value="1"/>
</dbReference>
<evidence type="ECO:0000256" key="2">
    <source>
        <dbReference type="ARBA" id="ARBA00022801"/>
    </source>
</evidence>
<dbReference type="GeneID" id="99633972"/>
<protein>
    <submittedName>
        <fullName evidence="8">GTP cyclohydrolase-2</fullName>
        <ecNumber evidence="8">3.5.4.25</ecNumber>
    </submittedName>
</protein>
<keyword evidence="3" id="KW-0342">GTP-binding</keyword>
<dbReference type="CDD" id="cd00641">
    <property type="entry name" value="GTP_cyclohydro2"/>
    <property type="match status" value="1"/>
</dbReference>
<dbReference type="NCBIfam" id="NF005536">
    <property type="entry name" value="PRK07198.1"/>
    <property type="match status" value="1"/>
</dbReference>
<keyword evidence="2 8" id="KW-0378">Hydrolase</keyword>
<gene>
    <name evidence="8" type="primary">ribA_2</name>
    <name evidence="7" type="ORF">APZ41_015965</name>
    <name evidence="8" type="ORF">NCTC13291_02932</name>
</gene>
<dbReference type="EC" id="3.5.4.25" evidence="8"/>